<dbReference type="EMBL" id="UINC01132176">
    <property type="protein sequence ID" value="SVD14325.1"/>
    <property type="molecule type" value="Genomic_DNA"/>
</dbReference>
<proteinExistence type="inferred from homology"/>
<dbReference type="GO" id="GO:0016020">
    <property type="term" value="C:membrane"/>
    <property type="evidence" value="ECO:0007669"/>
    <property type="project" value="UniProtKB-SubCell"/>
</dbReference>
<feature type="non-terminal residue" evidence="7">
    <location>
        <position position="277"/>
    </location>
</feature>
<sequence length="277" mass="31663">MNKKFTPFIVLAIIALFTLFQALFQINETEVAIVTRFGEFRSSYVNPGLKLKVPYIDSVNKFDKRLQRVDVPPESLLTSDKKRIRVDAYARYKILNPLLFFKTLTDETTADSRIGSIVASNLREEIALDTQDEIISEKREIIMGYITNNSNLFEISETEASTYEGGLSNSQLLIYIKPDNGARFTLISEEEKVSLLSGVLADTNEIKYLIPLQDKWGVEIIDVRIKRADFPDSVESSIFERMVAERFRKASAFKAEGEQRDKEVRAEVDRLVEITLE</sequence>
<name>A0A382SY04_9ZZZZ</name>
<dbReference type="NCBIfam" id="TIGR01932">
    <property type="entry name" value="hflC"/>
    <property type="match status" value="1"/>
</dbReference>
<gene>
    <name evidence="7" type="ORF">METZ01_LOCUS367179</name>
</gene>
<dbReference type="CDD" id="cd03405">
    <property type="entry name" value="SPFH_HflC"/>
    <property type="match status" value="1"/>
</dbReference>
<evidence type="ECO:0000256" key="2">
    <source>
        <dbReference type="ARBA" id="ARBA00007862"/>
    </source>
</evidence>
<protein>
    <recommendedName>
        <fullName evidence="6">Band 7 domain-containing protein</fullName>
    </recommendedName>
</protein>
<dbReference type="PANTHER" id="PTHR42911">
    <property type="entry name" value="MODULATOR OF FTSH PROTEASE HFLC"/>
    <property type="match status" value="1"/>
</dbReference>
<evidence type="ECO:0000256" key="4">
    <source>
        <dbReference type="ARBA" id="ARBA00022989"/>
    </source>
</evidence>
<dbReference type="InterPro" id="IPR036013">
    <property type="entry name" value="Band_7/SPFH_dom_sf"/>
</dbReference>
<evidence type="ECO:0000256" key="1">
    <source>
        <dbReference type="ARBA" id="ARBA00004370"/>
    </source>
</evidence>
<dbReference type="PIRSF" id="PIRSF005651">
    <property type="entry name" value="HflC"/>
    <property type="match status" value="1"/>
</dbReference>
<organism evidence="7">
    <name type="scientific">marine metagenome</name>
    <dbReference type="NCBI Taxonomy" id="408172"/>
    <lineage>
        <taxon>unclassified sequences</taxon>
        <taxon>metagenomes</taxon>
        <taxon>ecological metagenomes</taxon>
    </lineage>
</organism>
<reference evidence="7" key="1">
    <citation type="submission" date="2018-05" db="EMBL/GenBank/DDBJ databases">
        <authorList>
            <person name="Lanie J.A."/>
            <person name="Ng W.-L."/>
            <person name="Kazmierczak K.M."/>
            <person name="Andrzejewski T.M."/>
            <person name="Davidsen T.M."/>
            <person name="Wayne K.J."/>
            <person name="Tettelin H."/>
            <person name="Glass J.I."/>
            <person name="Rusch D."/>
            <person name="Podicherti R."/>
            <person name="Tsui H.-C.T."/>
            <person name="Winkler M.E."/>
        </authorList>
    </citation>
    <scope>NUCLEOTIDE SEQUENCE</scope>
</reference>
<dbReference type="AlphaFoldDB" id="A0A382SY04"/>
<dbReference type="SMART" id="SM00244">
    <property type="entry name" value="PHB"/>
    <property type="match status" value="1"/>
</dbReference>
<keyword evidence="5" id="KW-0472">Membrane</keyword>
<evidence type="ECO:0000259" key="6">
    <source>
        <dbReference type="SMART" id="SM00244"/>
    </source>
</evidence>
<dbReference type="Gene3D" id="3.30.479.30">
    <property type="entry name" value="Band 7 domain"/>
    <property type="match status" value="1"/>
</dbReference>
<dbReference type="InterPro" id="IPR001107">
    <property type="entry name" value="Band_7"/>
</dbReference>
<evidence type="ECO:0000256" key="5">
    <source>
        <dbReference type="ARBA" id="ARBA00023136"/>
    </source>
</evidence>
<accession>A0A382SY04</accession>
<feature type="domain" description="Band 7" evidence="6">
    <location>
        <begin position="21"/>
        <end position="242"/>
    </location>
</feature>
<keyword evidence="3" id="KW-0812">Transmembrane</keyword>
<evidence type="ECO:0000256" key="3">
    <source>
        <dbReference type="ARBA" id="ARBA00022692"/>
    </source>
</evidence>
<comment type="similarity">
    <text evidence="2">Belongs to the band 7/mec-2 family. HflC subfamily.</text>
</comment>
<dbReference type="InterPro" id="IPR010200">
    <property type="entry name" value="HflC"/>
</dbReference>
<dbReference type="PANTHER" id="PTHR42911:SF1">
    <property type="entry name" value="MODULATOR OF FTSH PROTEASE HFLC"/>
    <property type="match status" value="1"/>
</dbReference>
<dbReference type="Pfam" id="PF01145">
    <property type="entry name" value="Band_7"/>
    <property type="match status" value="1"/>
</dbReference>
<comment type="subcellular location">
    <subcellularLocation>
        <location evidence="1">Membrane</location>
    </subcellularLocation>
</comment>
<evidence type="ECO:0000313" key="7">
    <source>
        <dbReference type="EMBL" id="SVD14325.1"/>
    </source>
</evidence>
<keyword evidence="4" id="KW-1133">Transmembrane helix</keyword>
<dbReference type="SUPFAM" id="SSF117892">
    <property type="entry name" value="Band 7/SPFH domain"/>
    <property type="match status" value="2"/>
</dbReference>